<feature type="compositionally biased region" description="Pro residues" evidence="1">
    <location>
        <begin position="193"/>
        <end position="217"/>
    </location>
</feature>
<feature type="compositionally biased region" description="Gly residues" evidence="1">
    <location>
        <begin position="832"/>
        <end position="851"/>
    </location>
</feature>
<feature type="compositionally biased region" description="Basic and acidic residues" evidence="1">
    <location>
        <begin position="147"/>
        <end position="156"/>
    </location>
</feature>
<feature type="compositionally biased region" description="Basic and acidic residues" evidence="1">
    <location>
        <begin position="1247"/>
        <end position="1272"/>
    </location>
</feature>
<feature type="compositionally biased region" description="Low complexity" evidence="1">
    <location>
        <begin position="175"/>
        <end position="187"/>
    </location>
</feature>
<reference evidence="2 3" key="1">
    <citation type="journal article" date="2018" name="PLoS ONE">
        <title>The draft genome of Kipferlia bialata reveals reductive genome evolution in fornicate parasites.</title>
        <authorList>
            <person name="Tanifuji G."/>
            <person name="Takabayashi S."/>
            <person name="Kume K."/>
            <person name="Takagi M."/>
            <person name="Nakayama T."/>
            <person name="Kamikawa R."/>
            <person name="Inagaki Y."/>
            <person name="Hashimoto T."/>
        </authorList>
    </citation>
    <scope>NUCLEOTIDE SEQUENCE [LARGE SCALE GENOMIC DNA]</scope>
    <source>
        <strain evidence="2">NY0173</strain>
    </source>
</reference>
<dbReference type="EMBL" id="BDIP01002267">
    <property type="protein sequence ID" value="GIQ86018.1"/>
    <property type="molecule type" value="Genomic_DNA"/>
</dbReference>
<feature type="compositionally biased region" description="Basic and acidic residues" evidence="1">
    <location>
        <begin position="996"/>
        <end position="1025"/>
    </location>
</feature>
<proteinExistence type="predicted"/>
<feature type="compositionally biased region" description="Basic residues" evidence="1">
    <location>
        <begin position="37"/>
        <end position="47"/>
    </location>
</feature>
<comment type="caution">
    <text evidence="2">The sequence shown here is derived from an EMBL/GenBank/DDBJ whole genome shotgun (WGS) entry which is preliminary data.</text>
</comment>
<protein>
    <submittedName>
        <fullName evidence="2">Uncharacterized protein</fullName>
    </submittedName>
</protein>
<evidence type="ECO:0000313" key="2">
    <source>
        <dbReference type="EMBL" id="GIQ86018.1"/>
    </source>
</evidence>
<evidence type="ECO:0000256" key="1">
    <source>
        <dbReference type="SAM" id="MobiDB-lite"/>
    </source>
</evidence>
<feature type="compositionally biased region" description="Basic and acidic residues" evidence="1">
    <location>
        <begin position="1156"/>
        <end position="1186"/>
    </location>
</feature>
<feature type="compositionally biased region" description="Acidic residues" evidence="1">
    <location>
        <begin position="857"/>
        <end position="867"/>
    </location>
</feature>
<feature type="compositionally biased region" description="Acidic residues" evidence="1">
    <location>
        <begin position="1"/>
        <end position="18"/>
    </location>
</feature>
<keyword evidence="3" id="KW-1185">Reference proteome</keyword>
<feature type="compositionally biased region" description="Basic and acidic residues" evidence="1">
    <location>
        <begin position="979"/>
        <end position="989"/>
    </location>
</feature>
<dbReference type="Proteomes" id="UP000265618">
    <property type="component" value="Unassembled WGS sequence"/>
</dbReference>
<feature type="compositionally biased region" description="Acidic residues" evidence="1">
    <location>
        <begin position="1356"/>
        <end position="1367"/>
    </location>
</feature>
<feature type="region of interest" description="Disordered" evidence="1">
    <location>
        <begin position="1"/>
        <end position="73"/>
    </location>
</feature>
<accession>A0A9K3D1G0</accession>
<feature type="region of interest" description="Disordered" evidence="1">
    <location>
        <begin position="1091"/>
        <end position="1367"/>
    </location>
</feature>
<feature type="region of interest" description="Disordered" evidence="1">
    <location>
        <begin position="135"/>
        <end position="267"/>
    </location>
</feature>
<organism evidence="2 3">
    <name type="scientific">Kipferlia bialata</name>
    <dbReference type="NCBI Taxonomy" id="797122"/>
    <lineage>
        <taxon>Eukaryota</taxon>
        <taxon>Metamonada</taxon>
        <taxon>Carpediemonas-like organisms</taxon>
        <taxon>Kipferlia</taxon>
    </lineage>
</organism>
<feature type="region of interest" description="Disordered" evidence="1">
    <location>
        <begin position="772"/>
        <end position="940"/>
    </location>
</feature>
<feature type="compositionally biased region" description="Basic and acidic residues" evidence="1">
    <location>
        <begin position="1193"/>
        <end position="1232"/>
    </location>
</feature>
<name>A0A9K3D1G0_9EUKA</name>
<feature type="region of interest" description="Disordered" evidence="1">
    <location>
        <begin position="689"/>
        <end position="717"/>
    </location>
</feature>
<sequence length="1367" mass="145718">MSCEEEFSFQDTDQDMGDSGECSLASESNSPSPVVKVRPRKKRHTHVKISIGGDQPTGEAPQGSSGPSVSAIPLDALETDGCVETCSAGSPTGGWGDYLPNVGAPLPASPDTLHTHGEAEEGVLVEAQCREVGDIPCPTPLLSESDSADHDGHDEEGVSGMHAPTNDGVDGVEVSGDFDSDTGGSDSDSARLPGPPPPMSDESPVPVPPDQATPPLSPSQAVPILTPVLEPEAAKEAQEAQQCKDVAPPPLTVSASPKSRTPRRIPKPPVSYLGDSYCIPHNRKAERALIRPFDVKGGSVDVSVEYLCAQCVEERGAEASVPEDQAGVYAALSRGMVCVSAVPSELGRLSVAGVKAWVVAQATHSQQSLEDMFLSVEDTFDHYLTAKAGVGRKAGQIKRMLKSDSFTSLQASLKMLRDIQALQSYMPDRVMLPYPSVPVSCNQGAGVPDSEDDPESGMERVSFWQGLLSEASPSALGKGLSAVATLVERAEEVGGGRGDVARGHLQAVRDSGLIMRTLYSCNGQCLKSSRAAIRGVLAILEVEVPNALGEGVVPPPSLPPALSLQCCGLSHVLLGIVTQQTDTSLPTALGYPLDAEVVRYTSIVTDCIGAVPPCPARTACVHHVARSPLLKHLLDMVGRGPGVDAEGAGDALHRLCVCISECGTPASVLEWVQRVDTVSHHLRTLFPGPDTGMDVDMEGRGDEAGEDSGGGFDGAPDALESQRLKQIEDQRIEAEENERLARVARESEEERERRELKDALRRVERLKRQEARYASTSLSTEERPPLTDSGQGAETEGAGDTGLVNRCIHVDEASLPSGHHVPTGGASLGQNRGTGGKGSSGTGRGGTGTDGRGVEGSDTDIEFEDAEAGSGTVGQGATRRLGHGTLSPQHTHTHTYTKERPETGAGGTGRHGAASAISRGREREREKDLERVKSDGLPKHLLSAAADLGKRALKFAQRGLSTDLDPTTCLTQPRTSLDTSREIGGERGGGKRRRGDVHSKPRREGREKDGEGMGRPKAVVRDKARQDRHKILPTDNGGSFMHRMDCLFEMDGSVAGCAGGEGAPRQQRGRRPVPGGVCIMSDTDTDLDLDIDIASDGEGGSGSVGRARVPRRLKGGESDDNYEPSQPAEYLGDIEAPAKRRPRPKRTYGHSAVDSIAHDSHTERDRDTDTSRGVERKQQKGRRLQDRPSTGHAAREGVDRDRHGQRQRGVTDVDSRKGHEYDWTGEMYRKGTESSVSSARQAAGTKGTRERERGSDRRGGVGLVRRDMETHRVPKTRPIQGNSNLPAFQTALARSKAESHQSDLSPLASHEMSIDAMHSILRQEGRERGREGDMHGRGQGTHMETPHQGAGRESDAQEEEVVDLSFD</sequence>
<feature type="region of interest" description="Disordered" evidence="1">
    <location>
        <begin position="963"/>
        <end position="1025"/>
    </location>
</feature>
<evidence type="ECO:0000313" key="3">
    <source>
        <dbReference type="Proteomes" id="UP000265618"/>
    </source>
</evidence>
<feature type="compositionally biased region" description="Basic and acidic residues" evidence="1">
    <location>
        <begin position="1321"/>
        <end position="1336"/>
    </location>
</feature>
<gene>
    <name evidence="2" type="ORF">KIPB_007791</name>
</gene>
<feature type="compositionally biased region" description="Basic and acidic residues" evidence="1">
    <location>
        <begin position="919"/>
        <end position="938"/>
    </location>
</feature>
<feature type="compositionally biased region" description="Basic residues" evidence="1">
    <location>
        <begin position="1139"/>
        <end position="1148"/>
    </location>
</feature>
<feature type="compositionally biased region" description="Polar residues" evidence="1">
    <location>
        <begin position="964"/>
        <end position="978"/>
    </location>
</feature>